<evidence type="ECO:0000313" key="2">
    <source>
        <dbReference type="Proteomes" id="UP000186601"/>
    </source>
</evidence>
<reference evidence="1 2" key="1">
    <citation type="submission" date="2018-02" db="EMBL/GenBank/DDBJ databases">
        <title>Genome sequence of the basidiomycete white-rot fungus Phlebia centrifuga.</title>
        <authorList>
            <person name="Granchi Z."/>
            <person name="Peng M."/>
            <person name="de Vries R.P."/>
            <person name="Hilden K."/>
            <person name="Makela M.R."/>
            <person name="Grigoriev I."/>
            <person name="Riley R."/>
        </authorList>
    </citation>
    <scope>NUCLEOTIDE SEQUENCE [LARGE SCALE GENOMIC DNA]</scope>
    <source>
        <strain evidence="1 2">FBCC195</strain>
    </source>
</reference>
<protein>
    <submittedName>
        <fullName evidence="1">Uncharacterized protein</fullName>
    </submittedName>
</protein>
<dbReference type="Proteomes" id="UP000186601">
    <property type="component" value="Unassembled WGS sequence"/>
</dbReference>
<proteinExistence type="predicted"/>
<accession>A0A2R6NJZ7</accession>
<dbReference type="EMBL" id="MLYV02001139">
    <property type="protein sequence ID" value="PSR72705.1"/>
    <property type="molecule type" value="Genomic_DNA"/>
</dbReference>
<keyword evidence="2" id="KW-1185">Reference proteome</keyword>
<gene>
    <name evidence="1" type="ORF">PHLCEN_2v11400</name>
</gene>
<organism evidence="1 2">
    <name type="scientific">Hermanssonia centrifuga</name>
    <dbReference type="NCBI Taxonomy" id="98765"/>
    <lineage>
        <taxon>Eukaryota</taxon>
        <taxon>Fungi</taxon>
        <taxon>Dikarya</taxon>
        <taxon>Basidiomycota</taxon>
        <taxon>Agaricomycotina</taxon>
        <taxon>Agaricomycetes</taxon>
        <taxon>Polyporales</taxon>
        <taxon>Meruliaceae</taxon>
        <taxon>Hermanssonia</taxon>
    </lineage>
</organism>
<evidence type="ECO:0000313" key="1">
    <source>
        <dbReference type="EMBL" id="PSR72705.1"/>
    </source>
</evidence>
<dbReference type="AlphaFoldDB" id="A0A2R6NJZ7"/>
<sequence>MPTLVPSNPETLDPKLLAKFLTMVTSTLRNMDNEAYGMIQTEMLSCQGDPAGRLQTAAEPSIPAESVMSRLDKELEDMVLESVLRSQPGPMQNAIETVLERYRKQEALSTRNVGTLHRAPLPTTPTGKSSRAVERVLVDVASGGTPEGLVRGRSLSL</sequence>
<comment type="caution">
    <text evidence="1">The sequence shown here is derived from an EMBL/GenBank/DDBJ whole genome shotgun (WGS) entry which is preliminary data.</text>
</comment>
<name>A0A2R6NJZ7_9APHY</name>